<evidence type="ECO:0000313" key="1">
    <source>
        <dbReference type="EMBL" id="DAE21871.1"/>
    </source>
</evidence>
<protein>
    <submittedName>
        <fullName evidence="1">Uncharacterized protein</fullName>
    </submittedName>
</protein>
<reference evidence="1" key="1">
    <citation type="journal article" date="2021" name="Proc. Natl. Acad. Sci. U.S.A.">
        <title>A Catalog of Tens of Thousands of Viruses from Human Metagenomes Reveals Hidden Associations with Chronic Diseases.</title>
        <authorList>
            <person name="Tisza M.J."/>
            <person name="Buck C.B."/>
        </authorList>
    </citation>
    <scope>NUCLEOTIDE SEQUENCE</scope>
    <source>
        <strain evidence="1">CtxkP1</strain>
    </source>
</reference>
<proteinExistence type="predicted"/>
<accession>A0A8S5QRH5</accession>
<organism evidence="1">
    <name type="scientific">Podoviridae sp. ctxkP1</name>
    <dbReference type="NCBI Taxonomy" id="2826591"/>
    <lineage>
        <taxon>Viruses</taxon>
        <taxon>Duplodnaviria</taxon>
        <taxon>Heunggongvirae</taxon>
        <taxon>Uroviricota</taxon>
        <taxon>Caudoviricetes</taxon>
    </lineage>
</organism>
<name>A0A8S5QRH5_9CAUD</name>
<sequence>MLFVFTIKHTTIKHKGSTSEFKGERERELLAAYKAQLSKRRHKRLDYSFWEAVAQTPATRFWVSVDRAVEVIRKLFRGENPNSKSKKNIEMFADLFQVVLKEKEKNPDDKLALLVERAIRTPAPQMYITPNSAKIIISKIRKRIRATELQHLPPF</sequence>
<dbReference type="EMBL" id="BK015719">
    <property type="protein sequence ID" value="DAE21871.1"/>
    <property type="molecule type" value="Genomic_DNA"/>
</dbReference>